<evidence type="ECO:0000259" key="7">
    <source>
        <dbReference type="PROSITE" id="PS50048"/>
    </source>
</evidence>
<sequence length="751" mass="82990">MSRATTDAPVLITVPGGSNPSRSRYSCLACRKRKSGCNRLLPRCFRCLQWGTDCHYQMTPARRRKVLAHLATQRIPVFSNPVTYANCPSAGPPDLQRFPEARTLSPIVPLSPPSDGDGSLYPPTKCQTVTVPLVTTGGRADQDQLPNLSNPHSTTVVGYSSSWDDIGLEVSSLVSPTSPPNLITATPLALPFWLATSVRQLPSTRLALDSISQITSRLLFKLIRNRPASPQGITYLDQISRLVKQSDSQPPTVVSRSPGAGPFNTRSLIIPTDLLYHSSVVRHSIDNFSTFIYKGCNPLNNFRVLFRLDNGLISKPFQLAAMMAVAPFSDHPIFDHITPHSVNIEYHSRLLSMVPFCLEDSSPDMYGVLNLVADATLNLGMFSLHQSLIAASIRKQQTERIHLLDHPNPPPRLAYLGSKLGAAVDVPAIGSEILRECYRVLWWAALFKDMIGALVLGHRPLIDLDDCYVNPPCPGVVVESLLDTELANPNSAIFTGKEYPTLLSNSRLKNNITIVKAEVVILGHHVAKLRALQTSDPAAWLNSLPSLNYELEQWHTRYTALARTDWQETEGTSDLPTWVEANTYYFQVRVLCATLIIHLNHFDGHSPDSPDPFPGLALNSALQAAGDLTGRTLSECHERCWTNTVRLRELLIDSATPPAFINNTLFIASLYPAAMVCSEHIHGMGSAIPSLVAAADRRLATRLIDEIVQVLDCFGDLWKANIKIVDEIRTMRDSPFVRRSLDIGHHLWSEL</sequence>
<dbReference type="GO" id="GO:0008270">
    <property type="term" value="F:zinc ion binding"/>
    <property type="evidence" value="ECO:0007669"/>
    <property type="project" value="InterPro"/>
</dbReference>
<dbReference type="SMART" id="SM00066">
    <property type="entry name" value="GAL4"/>
    <property type="match status" value="1"/>
</dbReference>
<dbReference type="AlphaFoldDB" id="A0A4P9ZKN1"/>
<dbReference type="PANTHER" id="PTHR47338">
    <property type="entry name" value="ZN(II)2CYS6 TRANSCRIPTION FACTOR (EUROFUNG)-RELATED"/>
    <property type="match status" value="1"/>
</dbReference>
<dbReference type="CDD" id="cd00067">
    <property type="entry name" value="GAL4"/>
    <property type="match status" value="1"/>
</dbReference>
<feature type="domain" description="Zn(2)-C6 fungal-type" evidence="7">
    <location>
        <begin position="26"/>
        <end position="56"/>
    </location>
</feature>
<evidence type="ECO:0000256" key="2">
    <source>
        <dbReference type="ARBA" id="ARBA00022723"/>
    </source>
</evidence>
<keyword evidence="5" id="KW-0539">Nucleus</keyword>
<dbReference type="SUPFAM" id="SSF57701">
    <property type="entry name" value="Zn2/Cys6 DNA-binding domain"/>
    <property type="match status" value="1"/>
</dbReference>
<dbReference type="Pfam" id="PF00172">
    <property type="entry name" value="Zn_clus"/>
    <property type="match status" value="1"/>
</dbReference>
<dbReference type="Gene3D" id="4.10.240.10">
    <property type="entry name" value="Zn(2)-C6 fungal-type DNA-binding domain"/>
    <property type="match status" value="1"/>
</dbReference>
<comment type="subcellular location">
    <subcellularLocation>
        <location evidence="1">Nucleus</location>
    </subcellularLocation>
</comment>
<dbReference type="EMBL" id="ML003664">
    <property type="protein sequence ID" value="RKP33655.1"/>
    <property type="molecule type" value="Genomic_DNA"/>
</dbReference>
<evidence type="ECO:0000256" key="6">
    <source>
        <dbReference type="SAM" id="MobiDB-lite"/>
    </source>
</evidence>
<keyword evidence="3" id="KW-0805">Transcription regulation</keyword>
<evidence type="ECO:0000256" key="3">
    <source>
        <dbReference type="ARBA" id="ARBA00023015"/>
    </source>
</evidence>
<evidence type="ECO:0000256" key="1">
    <source>
        <dbReference type="ARBA" id="ARBA00004123"/>
    </source>
</evidence>
<name>A0A4P9ZKN1_9FUNG</name>
<keyword evidence="4" id="KW-0804">Transcription</keyword>
<organism evidence="8 9">
    <name type="scientific">Dimargaris cristalligena</name>
    <dbReference type="NCBI Taxonomy" id="215637"/>
    <lineage>
        <taxon>Eukaryota</taxon>
        <taxon>Fungi</taxon>
        <taxon>Fungi incertae sedis</taxon>
        <taxon>Zoopagomycota</taxon>
        <taxon>Kickxellomycotina</taxon>
        <taxon>Dimargaritomycetes</taxon>
        <taxon>Dimargaritales</taxon>
        <taxon>Dimargaritaceae</taxon>
        <taxon>Dimargaris</taxon>
    </lineage>
</organism>
<dbReference type="InterPro" id="IPR036864">
    <property type="entry name" value="Zn2-C6_fun-type_DNA-bd_sf"/>
</dbReference>
<dbReference type="PROSITE" id="PS00463">
    <property type="entry name" value="ZN2_CY6_FUNGAL_1"/>
    <property type="match status" value="1"/>
</dbReference>
<feature type="region of interest" description="Disordered" evidence="6">
    <location>
        <begin position="1"/>
        <end position="23"/>
    </location>
</feature>
<evidence type="ECO:0000256" key="4">
    <source>
        <dbReference type="ARBA" id="ARBA00023163"/>
    </source>
</evidence>
<proteinExistence type="predicted"/>
<dbReference type="InterPro" id="IPR001138">
    <property type="entry name" value="Zn2Cys6_DnaBD"/>
</dbReference>
<accession>A0A4P9ZKN1</accession>
<dbReference type="Proteomes" id="UP000268162">
    <property type="component" value="Unassembled WGS sequence"/>
</dbReference>
<dbReference type="PROSITE" id="PS50048">
    <property type="entry name" value="ZN2_CY6_FUNGAL_2"/>
    <property type="match status" value="1"/>
</dbReference>
<protein>
    <recommendedName>
        <fullName evidence="7">Zn(2)-C6 fungal-type domain-containing protein</fullName>
    </recommendedName>
</protein>
<dbReference type="PANTHER" id="PTHR47338:SF7">
    <property type="entry name" value="ZN(II)2CYS6 TRANSCRIPTION FACTOR (EUROFUNG)"/>
    <property type="match status" value="1"/>
</dbReference>
<dbReference type="GO" id="GO:0000981">
    <property type="term" value="F:DNA-binding transcription factor activity, RNA polymerase II-specific"/>
    <property type="evidence" value="ECO:0007669"/>
    <property type="project" value="InterPro"/>
</dbReference>
<keyword evidence="9" id="KW-1185">Reference proteome</keyword>
<evidence type="ECO:0000313" key="8">
    <source>
        <dbReference type="EMBL" id="RKP33655.1"/>
    </source>
</evidence>
<evidence type="ECO:0000313" key="9">
    <source>
        <dbReference type="Proteomes" id="UP000268162"/>
    </source>
</evidence>
<dbReference type="InterPro" id="IPR050815">
    <property type="entry name" value="TF_fung"/>
</dbReference>
<reference evidence="9" key="1">
    <citation type="journal article" date="2018" name="Nat. Microbiol.">
        <title>Leveraging single-cell genomics to expand the fungal tree of life.</title>
        <authorList>
            <person name="Ahrendt S.R."/>
            <person name="Quandt C.A."/>
            <person name="Ciobanu D."/>
            <person name="Clum A."/>
            <person name="Salamov A."/>
            <person name="Andreopoulos B."/>
            <person name="Cheng J.F."/>
            <person name="Woyke T."/>
            <person name="Pelin A."/>
            <person name="Henrissat B."/>
            <person name="Reynolds N.K."/>
            <person name="Benny G.L."/>
            <person name="Smith M.E."/>
            <person name="James T.Y."/>
            <person name="Grigoriev I.V."/>
        </authorList>
    </citation>
    <scope>NUCLEOTIDE SEQUENCE [LARGE SCALE GENOMIC DNA]</scope>
    <source>
        <strain evidence="9">RSA 468</strain>
    </source>
</reference>
<keyword evidence="2" id="KW-0479">Metal-binding</keyword>
<gene>
    <name evidence="8" type="ORF">BJ085DRAFT_37528</name>
</gene>
<dbReference type="CDD" id="cd12148">
    <property type="entry name" value="fungal_TF_MHR"/>
    <property type="match status" value="1"/>
</dbReference>
<dbReference type="GO" id="GO:0005634">
    <property type="term" value="C:nucleus"/>
    <property type="evidence" value="ECO:0007669"/>
    <property type="project" value="UniProtKB-SubCell"/>
</dbReference>
<evidence type="ECO:0000256" key="5">
    <source>
        <dbReference type="ARBA" id="ARBA00023242"/>
    </source>
</evidence>